<keyword evidence="3" id="KW-1185">Reference proteome</keyword>
<feature type="compositionally biased region" description="Low complexity" evidence="1">
    <location>
        <begin position="740"/>
        <end position="761"/>
    </location>
</feature>
<evidence type="ECO:0000313" key="3">
    <source>
        <dbReference type="Proteomes" id="UP000199477"/>
    </source>
</evidence>
<organism evidence="2 3">
    <name type="scientific">Dyella marensis</name>
    <dbReference type="NCBI Taxonomy" id="500610"/>
    <lineage>
        <taxon>Bacteria</taxon>
        <taxon>Pseudomonadati</taxon>
        <taxon>Pseudomonadota</taxon>
        <taxon>Gammaproteobacteria</taxon>
        <taxon>Lysobacterales</taxon>
        <taxon>Rhodanobacteraceae</taxon>
        <taxon>Dyella</taxon>
    </lineage>
</organism>
<dbReference type="EMBL" id="FONH01000001">
    <property type="protein sequence ID" value="SFE05165.1"/>
    <property type="molecule type" value="Genomic_DNA"/>
</dbReference>
<dbReference type="Gene3D" id="3.55.50.10">
    <property type="entry name" value="Baseplate protein-like domains"/>
    <property type="match status" value="1"/>
</dbReference>
<evidence type="ECO:0000313" key="2">
    <source>
        <dbReference type="EMBL" id="SFE05165.1"/>
    </source>
</evidence>
<dbReference type="AlphaFoldDB" id="A0A1I1XCS6"/>
<proteinExistence type="predicted"/>
<reference evidence="3" key="1">
    <citation type="submission" date="2016-10" db="EMBL/GenBank/DDBJ databases">
        <authorList>
            <person name="Varghese N."/>
            <person name="Submissions S."/>
        </authorList>
    </citation>
    <scope>NUCLEOTIDE SEQUENCE [LARGE SCALE GENOMIC DNA]</scope>
    <source>
        <strain evidence="3">UNC178MFTsu3.1</strain>
    </source>
</reference>
<dbReference type="Proteomes" id="UP000199477">
    <property type="component" value="Unassembled WGS sequence"/>
</dbReference>
<feature type="region of interest" description="Disordered" evidence="1">
    <location>
        <begin position="740"/>
        <end position="762"/>
    </location>
</feature>
<dbReference type="Gene3D" id="2.30.110.50">
    <property type="match status" value="1"/>
</dbReference>
<gene>
    <name evidence="2" type="ORF">SAMN02799615_00201</name>
</gene>
<accession>A0A1I1XCS6</accession>
<protein>
    <submittedName>
        <fullName evidence="2">Type VI secretion system secreted protein VgrG</fullName>
    </submittedName>
</protein>
<evidence type="ECO:0000256" key="1">
    <source>
        <dbReference type="SAM" id="MobiDB-lite"/>
    </source>
</evidence>
<dbReference type="Gene3D" id="4.10.220.110">
    <property type="match status" value="1"/>
</dbReference>
<dbReference type="Pfam" id="PF05954">
    <property type="entry name" value="Phage_GPD"/>
    <property type="match status" value="1"/>
</dbReference>
<name>A0A1I1XCS6_9GAMM</name>
<dbReference type="SUPFAM" id="SSF69279">
    <property type="entry name" value="Phage tail proteins"/>
    <property type="match status" value="1"/>
</dbReference>
<dbReference type="STRING" id="500610.SAMN02799615_00201"/>
<dbReference type="RefSeq" id="WP_035322808.1">
    <property type="nucleotide sequence ID" value="NZ_FONH01000001.1"/>
</dbReference>
<sequence>MSALPTDTAGRTAIQPIGRQGESDSPLLYLHCGIALSGNRWLGDETFRLLSFEGQESVSEPFDFQLQLRGNTDPKLTPPLSFDALIGRPVTVGLNRPMSGEAPDAAARFAQALRTGNAPSMSFYNGIVGSFAMDEPGVYRIGMKPALWRLNLTNRYEVHAQMCVRDVIADLMRKHYIDYSLDAVSGEDNIAIARVQDWLQAGESDFEFLRRMMSKAHIYYYFKHTGNGHTVVFANRPAYPQAFERPLRYTYSAIDELGLQQDDLVFQYSYQQSLTSTGVNGRFAHQENAPDEDPIPTFQTFGAFTPADPGELPFNQYRTYQYGMSSGTVREYVRTTASTLAASGRQLTGSSTCAAFRVGTQFSMRGDMAEGVSPAPVRPSLENQAFVLSKVTHQATADGGYTNQFESTDAAAMLTAFSVQDTQQGGILAKVVDMAGRGPTDWRYYEPANFDPATSRLRDTQAAPPYLMAQGVYVQFSSPGAPSQPVWVKLSASMNTVPEIGATVLVTRASDESELPEVQQLIAPNGSLVVTPSGWTANTHVGSNYSTSYGDGQSIRYGLHSAYNLDRAVGIVNGAYESGQYRDTSYSQGASYSYSTSEDGASGLLSRSESYGSTYNTMEAAVTWSKSTIGNSTSYSTITGDTYSQDEIAGTATRITTQNVVNNVTTTAMQSSISTTGMNNSVDTLGMTTSMSTTGRSAGVALTGLADQVSLTGVRTDTSVTGKSENTSVTGISEQISATGSSESISVTGTSSQTGVTGSSTNINVTGTSTGINVTGSSTDIGVVGSTTRMNVTGSSTGINVTGESTDVSVTDEETRMSIHGMSTTVDITGVGASMTIAGARISMEIVGLSVSIPVVYIYV</sequence>